<evidence type="ECO:0000313" key="2">
    <source>
        <dbReference type="Proteomes" id="UP001285441"/>
    </source>
</evidence>
<reference evidence="1" key="1">
    <citation type="journal article" date="2023" name="Mol. Phylogenet. Evol.">
        <title>Genome-scale phylogeny and comparative genomics of the fungal order Sordariales.</title>
        <authorList>
            <person name="Hensen N."/>
            <person name="Bonometti L."/>
            <person name="Westerberg I."/>
            <person name="Brannstrom I.O."/>
            <person name="Guillou S."/>
            <person name="Cros-Aarteil S."/>
            <person name="Calhoun S."/>
            <person name="Haridas S."/>
            <person name="Kuo A."/>
            <person name="Mondo S."/>
            <person name="Pangilinan J."/>
            <person name="Riley R."/>
            <person name="LaButti K."/>
            <person name="Andreopoulos B."/>
            <person name="Lipzen A."/>
            <person name="Chen C."/>
            <person name="Yan M."/>
            <person name="Daum C."/>
            <person name="Ng V."/>
            <person name="Clum A."/>
            <person name="Steindorff A."/>
            <person name="Ohm R.A."/>
            <person name="Martin F."/>
            <person name="Silar P."/>
            <person name="Natvig D.O."/>
            <person name="Lalanne C."/>
            <person name="Gautier V."/>
            <person name="Ament-Velasquez S.L."/>
            <person name="Kruys A."/>
            <person name="Hutchinson M.I."/>
            <person name="Powell A.J."/>
            <person name="Barry K."/>
            <person name="Miller A.N."/>
            <person name="Grigoriev I.V."/>
            <person name="Debuchy R."/>
            <person name="Gladieux P."/>
            <person name="Hiltunen Thoren M."/>
            <person name="Johannesson H."/>
        </authorList>
    </citation>
    <scope>NUCLEOTIDE SEQUENCE</scope>
    <source>
        <strain evidence="1">CBS 232.78</strain>
    </source>
</reference>
<organism evidence="1 2">
    <name type="scientific">Podospora didyma</name>
    <dbReference type="NCBI Taxonomy" id="330526"/>
    <lineage>
        <taxon>Eukaryota</taxon>
        <taxon>Fungi</taxon>
        <taxon>Dikarya</taxon>
        <taxon>Ascomycota</taxon>
        <taxon>Pezizomycotina</taxon>
        <taxon>Sordariomycetes</taxon>
        <taxon>Sordariomycetidae</taxon>
        <taxon>Sordariales</taxon>
        <taxon>Podosporaceae</taxon>
        <taxon>Podospora</taxon>
    </lineage>
</organism>
<gene>
    <name evidence="1" type="ORF">B0H63DRAFT_88103</name>
</gene>
<comment type="caution">
    <text evidence="1">The sequence shown here is derived from an EMBL/GenBank/DDBJ whole genome shotgun (WGS) entry which is preliminary data.</text>
</comment>
<keyword evidence="2" id="KW-1185">Reference proteome</keyword>
<accession>A0AAE0K0V5</accession>
<dbReference type="Proteomes" id="UP001285441">
    <property type="component" value="Unassembled WGS sequence"/>
</dbReference>
<sequence length="250" mass="27249">MQAFGGCPIAHRSCLPVGAFLPLTTAIFGSFAAVTILPPPPAVLNPACPLSYSSWTRSQQKSWTSSFPTVSRLEPPRARYAPISVAWQCAIERETFRSVTIHVFKFTYFNAVLASPLAEPRRRTLLREVTCHIPCNTWPCTYSAATIVNLFAVLSQTGSAASLTLEFLITHARGCYNHTSGTIKCAPPTRLGEAELEAFGCLPSIPIISKLRFPVYDQRVLFLTACPILSMSPGGLIRPTCHFSSTPCPT</sequence>
<name>A0AAE0K0V5_9PEZI</name>
<proteinExistence type="predicted"/>
<dbReference type="AlphaFoldDB" id="A0AAE0K0V5"/>
<reference evidence="1" key="2">
    <citation type="submission" date="2023-06" db="EMBL/GenBank/DDBJ databases">
        <authorList>
            <consortium name="Lawrence Berkeley National Laboratory"/>
            <person name="Haridas S."/>
            <person name="Hensen N."/>
            <person name="Bonometti L."/>
            <person name="Westerberg I."/>
            <person name="Brannstrom I.O."/>
            <person name="Guillou S."/>
            <person name="Cros-Aarteil S."/>
            <person name="Calhoun S."/>
            <person name="Kuo A."/>
            <person name="Mondo S."/>
            <person name="Pangilinan J."/>
            <person name="Riley R."/>
            <person name="LaButti K."/>
            <person name="Andreopoulos B."/>
            <person name="Lipzen A."/>
            <person name="Chen C."/>
            <person name="Yanf M."/>
            <person name="Daum C."/>
            <person name="Ng V."/>
            <person name="Clum A."/>
            <person name="Steindorff A."/>
            <person name="Ohm R."/>
            <person name="Martin F."/>
            <person name="Silar P."/>
            <person name="Natvig D."/>
            <person name="Lalanne C."/>
            <person name="Gautier V."/>
            <person name="Ament-velasquez S.L."/>
            <person name="Kruys A."/>
            <person name="Hutchinson M.I."/>
            <person name="Powell A.J."/>
            <person name="Barry K."/>
            <person name="Miller A.N."/>
            <person name="Grigoriev I.V."/>
            <person name="Debuchy R."/>
            <person name="Gladieux P."/>
            <person name="Thoren M.H."/>
            <person name="Johannesson H."/>
        </authorList>
    </citation>
    <scope>NUCLEOTIDE SEQUENCE</scope>
    <source>
        <strain evidence="1">CBS 232.78</strain>
    </source>
</reference>
<dbReference type="EMBL" id="JAULSW010000011">
    <property type="protein sequence ID" value="KAK3367956.1"/>
    <property type="molecule type" value="Genomic_DNA"/>
</dbReference>
<protein>
    <submittedName>
        <fullName evidence="1">Uncharacterized protein</fullName>
    </submittedName>
</protein>
<evidence type="ECO:0000313" key="1">
    <source>
        <dbReference type="EMBL" id="KAK3367956.1"/>
    </source>
</evidence>